<reference evidence="2 5" key="1">
    <citation type="submission" date="2021-07" db="EMBL/GenBank/DDBJ databases">
        <title>Whole genome sequencing of carbapenem-resistant Pseudomonas spp. isolated in Japan.</title>
        <authorList>
            <person name="Suzuki M."/>
            <person name="Maehana S."/>
            <person name="Kitasato H."/>
        </authorList>
    </citation>
    <scope>NUCLEOTIDE SEQUENCE</scope>
    <source>
        <strain evidence="2">KAM435</strain>
        <strain evidence="3 5">KAM436</strain>
    </source>
</reference>
<dbReference type="RefSeq" id="WP_203790922.1">
    <property type="nucleotide sequence ID" value="NZ_AP024354.1"/>
</dbReference>
<dbReference type="AlphaFoldDB" id="A0AA37CGE0"/>
<proteinExistence type="predicted"/>
<dbReference type="SUPFAM" id="SSF53335">
    <property type="entry name" value="S-adenosyl-L-methionine-dependent methyltransferases"/>
    <property type="match status" value="1"/>
</dbReference>
<feature type="domain" description="Methyltransferase type 11" evidence="1">
    <location>
        <begin position="43"/>
        <end position="136"/>
    </location>
</feature>
<evidence type="ECO:0000259" key="1">
    <source>
        <dbReference type="Pfam" id="PF08241"/>
    </source>
</evidence>
<dbReference type="CDD" id="cd02440">
    <property type="entry name" value="AdoMet_MTases"/>
    <property type="match status" value="1"/>
</dbReference>
<name>A0AA37CGE0_AQUAC</name>
<evidence type="ECO:0000313" key="3">
    <source>
        <dbReference type="EMBL" id="GIZ94063.1"/>
    </source>
</evidence>
<evidence type="ECO:0000313" key="5">
    <source>
        <dbReference type="Proteomes" id="UP000887228"/>
    </source>
</evidence>
<organism evidence="2 4">
    <name type="scientific">Aquipseudomonas alcaligenes</name>
    <name type="common">Pseudomonas alcaligenes</name>
    <dbReference type="NCBI Taxonomy" id="43263"/>
    <lineage>
        <taxon>Bacteria</taxon>
        <taxon>Pseudomonadati</taxon>
        <taxon>Pseudomonadota</taxon>
        <taxon>Gammaproteobacteria</taxon>
        <taxon>Pseudomonadales</taxon>
        <taxon>Pseudomonadaceae</taxon>
        <taxon>Aquipseudomonas</taxon>
    </lineage>
</organism>
<dbReference type="Gene3D" id="3.40.50.150">
    <property type="entry name" value="Vaccinia Virus protein VP39"/>
    <property type="match status" value="1"/>
</dbReference>
<evidence type="ECO:0000313" key="2">
    <source>
        <dbReference type="EMBL" id="GIZ89678.1"/>
    </source>
</evidence>
<dbReference type="Pfam" id="PF08241">
    <property type="entry name" value="Methyltransf_11"/>
    <property type="match status" value="1"/>
</dbReference>
<evidence type="ECO:0000313" key="4">
    <source>
        <dbReference type="Proteomes" id="UP000887212"/>
    </source>
</evidence>
<gene>
    <name evidence="2" type="ORF">KAM435_30050</name>
    <name evidence="3" type="ORF">KAM436_30310</name>
</gene>
<dbReference type="Proteomes" id="UP000887228">
    <property type="component" value="Unassembled WGS sequence"/>
</dbReference>
<dbReference type="GO" id="GO:0008757">
    <property type="term" value="F:S-adenosylmethionine-dependent methyltransferase activity"/>
    <property type="evidence" value="ECO:0007669"/>
    <property type="project" value="InterPro"/>
</dbReference>
<dbReference type="InterPro" id="IPR013216">
    <property type="entry name" value="Methyltransf_11"/>
</dbReference>
<comment type="caution">
    <text evidence="2">The sequence shown here is derived from an EMBL/GenBank/DDBJ whole genome shotgun (WGS) entry which is preliminary data.</text>
</comment>
<dbReference type="EMBL" id="BPMS01000014">
    <property type="protein sequence ID" value="GIZ89678.1"/>
    <property type="molecule type" value="Genomic_DNA"/>
</dbReference>
<sequence>MHSIERIYPPDLDPASPGDQNALRIHLERYEFAARHLCGEQVLDMACGCGYGSALLAERHPDKQVTGVDIDPAAIAYARQHYQLPNLRYVCADAESFAATQRFDSIVSLETIEHLPNPRQLVANYARLLAVGGRVIASVPITPTLDGNPHHLHDFSRRSFLALFRHHRLRPDTQELEQIQWWQFRGLFSRRPDHAKRHRSEGVGNAVLNYYRHHPTYLLARLASMLRYGFSNRYLTCLFIAE</sequence>
<dbReference type="PANTHER" id="PTHR43861">
    <property type="entry name" value="TRANS-ACONITATE 2-METHYLTRANSFERASE-RELATED"/>
    <property type="match status" value="1"/>
</dbReference>
<dbReference type="Proteomes" id="UP000887212">
    <property type="component" value="Unassembled WGS sequence"/>
</dbReference>
<accession>A0AA37CGE0</accession>
<dbReference type="EMBL" id="BPMT01000013">
    <property type="protein sequence ID" value="GIZ94063.1"/>
    <property type="molecule type" value="Genomic_DNA"/>
</dbReference>
<dbReference type="InterPro" id="IPR029063">
    <property type="entry name" value="SAM-dependent_MTases_sf"/>
</dbReference>
<protein>
    <recommendedName>
        <fullName evidence="1">Methyltransferase type 11 domain-containing protein</fullName>
    </recommendedName>
</protein>